<evidence type="ECO:0000256" key="7">
    <source>
        <dbReference type="ARBA" id="ARBA00022801"/>
    </source>
</evidence>
<dbReference type="AlphaFoldDB" id="A0A8B8NSP9"/>
<feature type="domain" description="Thioesterase" evidence="19">
    <location>
        <begin position="60"/>
        <end position="134"/>
    </location>
</feature>
<keyword evidence="9" id="KW-0443">Lipid metabolism</keyword>
<keyword evidence="8" id="KW-0007">Acetylation</keyword>
<dbReference type="PANTHER" id="PTHR21660">
    <property type="entry name" value="THIOESTERASE SUPERFAMILY MEMBER-RELATED"/>
    <property type="match status" value="1"/>
</dbReference>
<comment type="function">
    <text evidence="14">Catalyzes the hydrolysis of acyl-CoAs into free fatty acids and coenzyme A (CoASH), regulating their respective intracellular levels. Has acyl-CoA thioesterase activity towards medium (C12) and long-chain (C18) fatty acyl-CoA substrates. Can also hydrolyze 3-hydroxyphenylacetyl-CoA and 3,4-dihydroxyphenylacetyl-CoA (in vitro). May play a role in controlling adaptive thermogenesis.</text>
</comment>
<comment type="subcellular location">
    <subcellularLocation>
        <location evidence="3">Cytoplasm</location>
        <location evidence="3">Cytoskeleton</location>
        <location evidence="3">Spindle</location>
    </subcellularLocation>
    <subcellularLocation>
        <location evidence="4">Cytoplasm</location>
        <location evidence="4">Cytosol</location>
    </subcellularLocation>
    <subcellularLocation>
        <location evidence="2">Mitochondrion</location>
    </subcellularLocation>
    <subcellularLocation>
        <location evidence="1">Nucleus</location>
    </subcellularLocation>
</comment>
<name>A0A8B8NSP9_9MYRT</name>
<dbReference type="RefSeq" id="XP_030525551.1">
    <property type="nucleotide sequence ID" value="XM_030669691.2"/>
</dbReference>
<dbReference type="InterPro" id="IPR039298">
    <property type="entry name" value="ACOT13"/>
</dbReference>
<evidence type="ECO:0000256" key="18">
    <source>
        <dbReference type="ARBA" id="ARBA00083956"/>
    </source>
</evidence>
<evidence type="ECO:0000256" key="17">
    <source>
        <dbReference type="ARBA" id="ARBA00081533"/>
    </source>
</evidence>
<evidence type="ECO:0000256" key="3">
    <source>
        <dbReference type="ARBA" id="ARBA00004186"/>
    </source>
</evidence>
<evidence type="ECO:0000256" key="15">
    <source>
        <dbReference type="ARBA" id="ARBA00064709"/>
    </source>
</evidence>
<dbReference type="GO" id="GO:0047617">
    <property type="term" value="F:fatty acyl-CoA hydrolase activity"/>
    <property type="evidence" value="ECO:0007669"/>
    <property type="project" value="InterPro"/>
</dbReference>
<keyword evidence="20" id="KW-1185">Reference proteome</keyword>
<comment type="similarity">
    <text evidence="5">Belongs to the thioesterase PaaI family.</text>
</comment>
<dbReference type="GeneID" id="115737529"/>
<accession>A0A8B8NSP9</accession>
<dbReference type="GO" id="GO:0005829">
    <property type="term" value="C:cytosol"/>
    <property type="evidence" value="ECO:0007669"/>
    <property type="project" value="UniProtKB-SubCell"/>
</dbReference>
<evidence type="ECO:0000256" key="5">
    <source>
        <dbReference type="ARBA" id="ARBA00008324"/>
    </source>
</evidence>
<gene>
    <name evidence="21" type="primary">LOC115737529</name>
</gene>
<evidence type="ECO:0000313" key="20">
    <source>
        <dbReference type="Proteomes" id="UP000827889"/>
    </source>
</evidence>
<dbReference type="Gene3D" id="3.10.129.10">
    <property type="entry name" value="Hotdog Thioesterase"/>
    <property type="match status" value="1"/>
</dbReference>
<comment type="catalytic activity">
    <reaction evidence="13">
        <text>a fatty acyl-CoA + H2O = a fatty acid + CoA + H(+)</text>
        <dbReference type="Rhea" id="RHEA:16781"/>
        <dbReference type="ChEBI" id="CHEBI:15377"/>
        <dbReference type="ChEBI" id="CHEBI:15378"/>
        <dbReference type="ChEBI" id="CHEBI:28868"/>
        <dbReference type="ChEBI" id="CHEBI:57287"/>
        <dbReference type="ChEBI" id="CHEBI:77636"/>
    </reaction>
    <physiologicalReaction direction="left-to-right" evidence="13">
        <dbReference type="Rhea" id="RHEA:16782"/>
    </physiologicalReaction>
</comment>
<evidence type="ECO:0000256" key="14">
    <source>
        <dbReference type="ARBA" id="ARBA00058205"/>
    </source>
</evidence>
<sequence length="158" mass="17250">MEDEGDEVERTVRWLEDLSNGVLKREFDFLTLQGLRVVRARKDSFLCTFVVPDRLSDSDGNWHVGAMATLIDDVGAATVYCAAGDVKATLDFCVSYLSPAKIQEEVEIESKVVGAGSKGKLALVVVEVRRKADGKLIALAKQWFASVNLTGDQLGSKL</sequence>
<protein>
    <recommendedName>
        <fullName evidence="16">Acyl-coenzyme A thioesterase 13</fullName>
    </recommendedName>
    <alternativeName>
        <fullName evidence="17">Hotdog-fold thioesterase superfamily member 2</fullName>
    </alternativeName>
    <alternativeName>
        <fullName evidence="18">Thioesterase superfamily member 2</fullName>
    </alternativeName>
</protein>
<dbReference type="GO" id="GO:0005739">
    <property type="term" value="C:mitochondrion"/>
    <property type="evidence" value="ECO:0007669"/>
    <property type="project" value="UniProtKB-SubCell"/>
</dbReference>
<dbReference type="PANTHER" id="PTHR21660:SF1">
    <property type="entry name" value="ACYL-COENZYME A THIOESTERASE 13"/>
    <property type="match status" value="1"/>
</dbReference>
<evidence type="ECO:0000256" key="2">
    <source>
        <dbReference type="ARBA" id="ARBA00004173"/>
    </source>
</evidence>
<evidence type="ECO:0000259" key="19">
    <source>
        <dbReference type="Pfam" id="PF03061"/>
    </source>
</evidence>
<evidence type="ECO:0000256" key="13">
    <source>
        <dbReference type="ARBA" id="ARBA00052976"/>
    </source>
</evidence>
<dbReference type="OrthoDB" id="46529at2759"/>
<evidence type="ECO:0000256" key="16">
    <source>
        <dbReference type="ARBA" id="ARBA00067273"/>
    </source>
</evidence>
<keyword evidence="10" id="KW-0496">Mitochondrion</keyword>
<evidence type="ECO:0000256" key="1">
    <source>
        <dbReference type="ARBA" id="ARBA00004123"/>
    </source>
</evidence>
<proteinExistence type="inferred from homology"/>
<evidence type="ECO:0000256" key="4">
    <source>
        <dbReference type="ARBA" id="ARBA00004514"/>
    </source>
</evidence>
<evidence type="ECO:0000256" key="10">
    <source>
        <dbReference type="ARBA" id="ARBA00023128"/>
    </source>
</evidence>
<dbReference type="InterPro" id="IPR006683">
    <property type="entry name" value="Thioestr_dom"/>
</dbReference>
<dbReference type="InterPro" id="IPR029069">
    <property type="entry name" value="HotDog_dom_sf"/>
</dbReference>
<organism evidence="20 21">
    <name type="scientific">Rhodamnia argentea</name>
    <dbReference type="NCBI Taxonomy" id="178133"/>
    <lineage>
        <taxon>Eukaryota</taxon>
        <taxon>Viridiplantae</taxon>
        <taxon>Streptophyta</taxon>
        <taxon>Embryophyta</taxon>
        <taxon>Tracheophyta</taxon>
        <taxon>Spermatophyta</taxon>
        <taxon>Magnoliopsida</taxon>
        <taxon>eudicotyledons</taxon>
        <taxon>Gunneridae</taxon>
        <taxon>Pentapetalae</taxon>
        <taxon>rosids</taxon>
        <taxon>malvids</taxon>
        <taxon>Myrtales</taxon>
        <taxon>Myrtaceae</taxon>
        <taxon>Myrtoideae</taxon>
        <taxon>Myrteae</taxon>
        <taxon>Australasian group</taxon>
        <taxon>Rhodamnia</taxon>
    </lineage>
</organism>
<dbReference type="GO" id="GO:0005819">
    <property type="term" value="C:spindle"/>
    <property type="evidence" value="ECO:0007669"/>
    <property type="project" value="UniProtKB-SubCell"/>
</dbReference>
<keyword evidence="7" id="KW-0378">Hydrolase</keyword>
<evidence type="ECO:0000256" key="9">
    <source>
        <dbReference type="ARBA" id="ARBA00023098"/>
    </source>
</evidence>
<keyword evidence="12" id="KW-0539">Nucleus</keyword>
<dbReference type="FunFam" id="3.10.129.10:FF:000021">
    <property type="entry name" value="Acyl-coenzyme A thioesterase 13"/>
    <property type="match status" value="1"/>
</dbReference>
<reference evidence="21" key="2">
    <citation type="submission" date="2025-08" db="UniProtKB">
        <authorList>
            <consortium name="RefSeq"/>
        </authorList>
    </citation>
    <scope>IDENTIFICATION</scope>
    <source>
        <tissue evidence="21">Leaf</tissue>
    </source>
</reference>
<evidence type="ECO:0000256" key="8">
    <source>
        <dbReference type="ARBA" id="ARBA00022990"/>
    </source>
</evidence>
<dbReference type="GO" id="GO:0005634">
    <property type="term" value="C:nucleus"/>
    <property type="evidence" value="ECO:0007669"/>
    <property type="project" value="UniProtKB-SubCell"/>
</dbReference>
<evidence type="ECO:0000256" key="12">
    <source>
        <dbReference type="ARBA" id="ARBA00023242"/>
    </source>
</evidence>
<dbReference type="KEGG" id="rarg:115737529"/>
<dbReference type="GO" id="GO:0006629">
    <property type="term" value="P:lipid metabolic process"/>
    <property type="evidence" value="ECO:0007669"/>
    <property type="project" value="UniProtKB-KW"/>
</dbReference>
<dbReference type="CDD" id="cd03443">
    <property type="entry name" value="PaaI_thioesterase"/>
    <property type="match status" value="1"/>
</dbReference>
<reference evidence="20" key="1">
    <citation type="submission" date="2025-05" db="UniProtKB">
        <authorList>
            <consortium name="RefSeq"/>
        </authorList>
    </citation>
    <scope>NUCLEOTIDE SEQUENCE [LARGE SCALE GENOMIC DNA]</scope>
</reference>
<dbReference type="SUPFAM" id="SSF54637">
    <property type="entry name" value="Thioesterase/thiol ester dehydrase-isomerase"/>
    <property type="match status" value="1"/>
</dbReference>
<dbReference type="Pfam" id="PF03061">
    <property type="entry name" value="4HBT"/>
    <property type="match status" value="1"/>
</dbReference>
<evidence type="ECO:0000256" key="11">
    <source>
        <dbReference type="ARBA" id="ARBA00023212"/>
    </source>
</evidence>
<comment type="subunit">
    <text evidence="15">Homotetramer. Interacts with PCTP.</text>
</comment>
<evidence type="ECO:0000256" key="6">
    <source>
        <dbReference type="ARBA" id="ARBA00022490"/>
    </source>
</evidence>
<evidence type="ECO:0000313" key="21">
    <source>
        <dbReference type="RefSeq" id="XP_030525551.1"/>
    </source>
</evidence>
<keyword evidence="11" id="KW-0206">Cytoskeleton</keyword>
<keyword evidence="6" id="KW-0963">Cytoplasm</keyword>
<dbReference type="Proteomes" id="UP000827889">
    <property type="component" value="Chromosome 2"/>
</dbReference>